<proteinExistence type="predicted"/>
<dbReference type="EMBL" id="CP069111">
    <property type="protein sequence ID" value="QSS62280.1"/>
    <property type="molecule type" value="Genomic_DNA"/>
</dbReference>
<dbReference type="VEuPathDB" id="FungiDB:I7I51_04457"/>
<dbReference type="SUPFAM" id="SSF50494">
    <property type="entry name" value="Trypsin-like serine proteases"/>
    <property type="match status" value="1"/>
</dbReference>
<accession>A0A8A1MAM1</accession>
<evidence type="ECO:0000313" key="3">
    <source>
        <dbReference type="Proteomes" id="UP000663671"/>
    </source>
</evidence>
<evidence type="ECO:0008006" key="4">
    <source>
        <dbReference type="Google" id="ProtNLM"/>
    </source>
</evidence>
<evidence type="ECO:0000256" key="1">
    <source>
        <dbReference type="SAM" id="MobiDB-lite"/>
    </source>
</evidence>
<dbReference type="Pfam" id="PF13365">
    <property type="entry name" value="Trypsin_2"/>
    <property type="match status" value="1"/>
</dbReference>
<dbReference type="InterPro" id="IPR043504">
    <property type="entry name" value="Peptidase_S1_PA_chymotrypsin"/>
</dbReference>
<evidence type="ECO:0000313" key="2">
    <source>
        <dbReference type="EMBL" id="QSS62280.1"/>
    </source>
</evidence>
<sequence>MSNDTRRILRSAAKQQESISQPSSLRPPLDAPPAPEHPIITILRGSKLPNLSPAECKLLCEKQLRLSNDTPHTRASVSGQHLRNALEASLIFAQHEARSAVCIHPAGWVLTCAHCFGETEEEYLASPKTRWLLFYDGRAVQAECRAWDAKRDLALLKIIAIESGGASAGIGPNSRNNNNRNDHDHDADASFPFVALADCKPAVHMRIICIGQPGSEDLESATDRKTDYGLVEVSRGAFKGMVPGADPCNNSEIGTLKHDAWMYWGHSGAPLLNTADGSLIGLHSSWDDRTGMRHGVPPVAIEMFLQEHGEVMRAESVGQRVCTILADGKKEVRKRGLVQSLAARPMAGVQAPCENGNADVIVISSDSSDDGHGETL</sequence>
<dbReference type="Gene3D" id="2.40.10.10">
    <property type="entry name" value="Trypsin-like serine proteases"/>
    <property type="match status" value="2"/>
</dbReference>
<name>A0A8A1MAM1_AJECA</name>
<gene>
    <name evidence="2" type="ORF">I7I51_04457</name>
</gene>
<dbReference type="OrthoDB" id="4217619at2759"/>
<dbReference type="AlphaFoldDB" id="A0A8A1MAM1"/>
<protein>
    <recommendedName>
        <fullName evidence="4">AT hook domain-containing protein family protein</fullName>
    </recommendedName>
</protein>
<dbReference type="InterPro" id="IPR009003">
    <property type="entry name" value="Peptidase_S1_PA"/>
</dbReference>
<dbReference type="Proteomes" id="UP000663671">
    <property type="component" value="Chromosome 5"/>
</dbReference>
<feature type="region of interest" description="Disordered" evidence="1">
    <location>
        <begin position="1"/>
        <end position="37"/>
    </location>
</feature>
<organism evidence="2 3">
    <name type="scientific">Ajellomyces capsulatus</name>
    <name type="common">Darling's disease fungus</name>
    <name type="synonym">Histoplasma capsulatum</name>
    <dbReference type="NCBI Taxonomy" id="5037"/>
    <lineage>
        <taxon>Eukaryota</taxon>
        <taxon>Fungi</taxon>
        <taxon>Dikarya</taxon>
        <taxon>Ascomycota</taxon>
        <taxon>Pezizomycotina</taxon>
        <taxon>Eurotiomycetes</taxon>
        <taxon>Eurotiomycetidae</taxon>
        <taxon>Onygenales</taxon>
        <taxon>Ajellomycetaceae</taxon>
        <taxon>Histoplasma</taxon>
    </lineage>
</organism>
<reference evidence="2" key="1">
    <citation type="submission" date="2021-01" db="EMBL/GenBank/DDBJ databases">
        <title>Chromosome-level genome assembly of a human fungal pathogen reveals clustering of transcriptionally co-regulated genes.</title>
        <authorList>
            <person name="Voorhies M."/>
            <person name="Cohen S."/>
            <person name="Shea T.P."/>
            <person name="Petrus S."/>
            <person name="Munoz J.F."/>
            <person name="Poplawski S."/>
            <person name="Goldman W.E."/>
            <person name="Michael T."/>
            <person name="Cuomo C.A."/>
            <person name="Sil A."/>
            <person name="Beyhan S."/>
        </authorList>
    </citation>
    <scope>NUCLEOTIDE SEQUENCE</scope>
    <source>
        <strain evidence="2">WU24</strain>
    </source>
</reference>